<organism evidence="1 2">
    <name type="scientific">Polarella glacialis</name>
    <name type="common">Dinoflagellate</name>
    <dbReference type="NCBI Taxonomy" id="89957"/>
    <lineage>
        <taxon>Eukaryota</taxon>
        <taxon>Sar</taxon>
        <taxon>Alveolata</taxon>
        <taxon>Dinophyceae</taxon>
        <taxon>Suessiales</taxon>
        <taxon>Suessiaceae</taxon>
        <taxon>Polarella</taxon>
    </lineage>
</organism>
<evidence type="ECO:0000313" key="1">
    <source>
        <dbReference type="EMBL" id="CAE8729330.1"/>
    </source>
</evidence>
<comment type="caution">
    <text evidence="1">The sequence shown here is derived from an EMBL/GenBank/DDBJ whole genome shotgun (WGS) entry which is preliminary data.</text>
</comment>
<sequence length="127" mass="14385">MQGLGPGSVPPSWCWEFLSLEAHKGEDDKWAWAVALSNKNAGWIPRDYFKEGPPTCRHCQELQQKVEELERRLREGRLGEGASTVPAAAVGASGSFRVLGKHTAERFYTVQARLPDWDGPRDLKWHW</sequence>
<evidence type="ECO:0000313" key="2">
    <source>
        <dbReference type="Proteomes" id="UP000626109"/>
    </source>
</evidence>
<reference evidence="1" key="1">
    <citation type="submission" date="2021-02" db="EMBL/GenBank/DDBJ databases">
        <authorList>
            <person name="Dougan E. K."/>
            <person name="Rhodes N."/>
            <person name="Thang M."/>
            <person name="Chan C."/>
        </authorList>
    </citation>
    <scope>NUCLEOTIDE SEQUENCE</scope>
</reference>
<name>A0A813LCI1_POLGL</name>
<dbReference type="Proteomes" id="UP000626109">
    <property type="component" value="Unassembled WGS sequence"/>
</dbReference>
<protein>
    <submittedName>
        <fullName evidence="1">Uncharacterized protein</fullName>
    </submittedName>
</protein>
<proteinExistence type="predicted"/>
<dbReference type="EMBL" id="CAJNNW010035689">
    <property type="protein sequence ID" value="CAE8729330.1"/>
    <property type="molecule type" value="Genomic_DNA"/>
</dbReference>
<accession>A0A813LCI1</accession>
<gene>
    <name evidence="1" type="ORF">PGLA2088_LOCUS45380</name>
</gene>
<dbReference type="AlphaFoldDB" id="A0A813LCI1"/>